<organism evidence="1 2">
    <name type="scientific">[Actinomadura] parvosata subsp. kistnae</name>
    <dbReference type="NCBI Taxonomy" id="1909395"/>
    <lineage>
        <taxon>Bacteria</taxon>
        <taxon>Bacillati</taxon>
        <taxon>Actinomycetota</taxon>
        <taxon>Actinomycetes</taxon>
        <taxon>Streptosporangiales</taxon>
        <taxon>Streptosporangiaceae</taxon>
        <taxon>Nonomuraea</taxon>
    </lineage>
</organism>
<proteinExistence type="predicted"/>
<accession>A0A1U9ZS82</accession>
<dbReference type="KEGG" id="noa:BKM31_04170"/>
<dbReference type="STRING" id="1909395.BKM31_04170"/>
<gene>
    <name evidence="1" type="ORF">BKM31_04170</name>
</gene>
<evidence type="ECO:0000313" key="2">
    <source>
        <dbReference type="Proteomes" id="UP000190797"/>
    </source>
</evidence>
<name>A0A1U9ZS82_9ACTN</name>
<dbReference type="EMBL" id="CP017717">
    <property type="protein sequence ID" value="AQZ60804.1"/>
    <property type="molecule type" value="Genomic_DNA"/>
</dbReference>
<reference evidence="2" key="1">
    <citation type="journal article" date="2017" name="Med. Chem. Commun.">
        <title>Nonomuraea sp. ATCC 55076 harbours the largest actinomycete chromosome to date and the kistamicin biosynthetic gene cluster.</title>
        <authorList>
            <person name="Nazari B."/>
            <person name="Forneris C.C."/>
            <person name="Gibson M.I."/>
            <person name="Moon K."/>
            <person name="Schramma K.R."/>
            <person name="Seyedsayamdost M.R."/>
        </authorList>
    </citation>
    <scope>NUCLEOTIDE SEQUENCE [LARGE SCALE GENOMIC DNA]</scope>
    <source>
        <strain evidence="2">ATCC 55076</strain>
    </source>
</reference>
<dbReference type="AlphaFoldDB" id="A0A1U9ZS82"/>
<sequence length="73" mass="7508">MPASASIGSGSGTVRSSYLRVARTRVPSTVTSSTLSARPKSSLTRLMGRAARTVSLAVPVSVRVPGFQSSARS</sequence>
<dbReference type="Proteomes" id="UP000190797">
    <property type="component" value="Chromosome"/>
</dbReference>
<protein>
    <submittedName>
        <fullName evidence="1">Uncharacterized protein</fullName>
    </submittedName>
</protein>
<keyword evidence="2" id="KW-1185">Reference proteome</keyword>
<evidence type="ECO:0000313" key="1">
    <source>
        <dbReference type="EMBL" id="AQZ60804.1"/>
    </source>
</evidence>